<dbReference type="PROSITE" id="PS50524">
    <property type="entry name" value="RDRP_DSRNA_BIR"/>
    <property type="match status" value="1"/>
</dbReference>
<dbReference type="AlphaFoldDB" id="A0A1H4TMM2"/>
<reference evidence="2" key="1">
    <citation type="submission" date="2016-10" db="EMBL/GenBank/DDBJ databases">
        <authorList>
            <person name="Varghese N."/>
            <person name="Submissions S."/>
        </authorList>
    </citation>
    <scope>NUCLEOTIDE SEQUENCE [LARGE SCALE GENOMIC DNA]</scope>
    <source>
        <strain evidence="2">DSM 44498</strain>
    </source>
</reference>
<accession>A0A1H4TMM2</accession>
<dbReference type="RefSeq" id="WP_072939394.1">
    <property type="nucleotide sequence ID" value="NZ_FNSV01000005.1"/>
</dbReference>
<evidence type="ECO:0000313" key="2">
    <source>
        <dbReference type="Proteomes" id="UP000183561"/>
    </source>
</evidence>
<dbReference type="Proteomes" id="UP000183561">
    <property type="component" value="Unassembled WGS sequence"/>
</dbReference>
<dbReference type="EMBL" id="FNSV01000005">
    <property type="protein sequence ID" value="SEC57480.1"/>
    <property type="molecule type" value="Genomic_DNA"/>
</dbReference>
<keyword evidence="2" id="KW-1185">Reference proteome</keyword>
<name>A0A1H4TMM2_9NOCA</name>
<sequence>MIVVVTTDDARRDGVIRLDDRDNFTELAVDAVGLTREAVTAVAVSTGAGAVDGDHLWIDVDFLRGRGRGTDEWNTALAAMVDYAAGKGWTDSGSGRVRAHIHWK</sequence>
<protein>
    <submittedName>
        <fullName evidence="1">Uncharacterized protein</fullName>
    </submittedName>
</protein>
<gene>
    <name evidence="1" type="ORF">SAMN04490239_4597</name>
</gene>
<organism evidence="1 2">
    <name type="scientific">Rhodococcus koreensis</name>
    <dbReference type="NCBI Taxonomy" id="99653"/>
    <lineage>
        <taxon>Bacteria</taxon>
        <taxon>Bacillati</taxon>
        <taxon>Actinomycetota</taxon>
        <taxon>Actinomycetes</taxon>
        <taxon>Mycobacteriales</taxon>
        <taxon>Nocardiaceae</taxon>
        <taxon>Rhodococcus</taxon>
    </lineage>
</organism>
<proteinExistence type="predicted"/>
<dbReference type="OrthoDB" id="4481150at2"/>
<evidence type="ECO:0000313" key="1">
    <source>
        <dbReference type="EMBL" id="SEC57480.1"/>
    </source>
</evidence>